<dbReference type="GO" id="GO:0003677">
    <property type="term" value="F:DNA binding"/>
    <property type="evidence" value="ECO:0007669"/>
    <property type="project" value="UniProtKB-KW"/>
</dbReference>
<comment type="caution">
    <text evidence="1">The sequence shown here is derived from an EMBL/GenBank/DDBJ whole genome shotgun (WGS) entry which is preliminary data.</text>
</comment>
<name>A0A3E5G4X2_9FIRM</name>
<sequence length="118" mass="14023">MDRQDVFRIVYEEYGTKPEYPNDEWNAVLRRKDNGKCYGIIREMECRKLGIQADGIIDILEVRVNEANSRLMLQNYGYYKTRFENDKKWIGIMLGIPETDGSIKKLLKKSYNLTKYNE</sequence>
<evidence type="ECO:0000313" key="2">
    <source>
        <dbReference type="Proteomes" id="UP000261285"/>
    </source>
</evidence>
<reference evidence="1 2" key="1">
    <citation type="submission" date="2018-08" db="EMBL/GenBank/DDBJ databases">
        <title>A genome reference for cultivated species of the human gut microbiota.</title>
        <authorList>
            <person name="Zou Y."/>
            <person name="Xue W."/>
            <person name="Luo G."/>
        </authorList>
    </citation>
    <scope>NUCLEOTIDE SEQUENCE [LARGE SCALE GENOMIC DNA]</scope>
    <source>
        <strain evidence="1 2">OM02-16</strain>
    </source>
</reference>
<accession>A0A3E5G4X2</accession>
<evidence type="ECO:0000313" key="1">
    <source>
        <dbReference type="EMBL" id="RGO29444.1"/>
    </source>
</evidence>
<dbReference type="RefSeq" id="WP_117598630.1">
    <property type="nucleotide sequence ID" value="NZ_CABMEZ010000028.1"/>
</dbReference>
<dbReference type="Proteomes" id="UP000261285">
    <property type="component" value="Unassembled WGS sequence"/>
</dbReference>
<proteinExistence type="predicted"/>
<dbReference type="SUPFAM" id="SSF142906">
    <property type="entry name" value="YjbR-like"/>
    <property type="match status" value="1"/>
</dbReference>
<dbReference type="AlphaFoldDB" id="A0A3E5G4X2"/>
<organism evidence="1 2">
    <name type="scientific">Dorea longicatena</name>
    <dbReference type="NCBI Taxonomy" id="88431"/>
    <lineage>
        <taxon>Bacteria</taxon>
        <taxon>Bacillati</taxon>
        <taxon>Bacillota</taxon>
        <taxon>Clostridia</taxon>
        <taxon>Lachnospirales</taxon>
        <taxon>Lachnospiraceae</taxon>
        <taxon>Dorea</taxon>
    </lineage>
</organism>
<dbReference type="Gene3D" id="3.90.1150.30">
    <property type="match status" value="1"/>
</dbReference>
<dbReference type="InterPro" id="IPR038056">
    <property type="entry name" value="YjbR-like_sf"/>
</dbReference>
<keyword evidence="1" id="KW-0238">DNA-binding</keyword>
<protein>
    <submittedName>
        <fullName evidence="1">MmcQ/YjbR family DNA-binding protein</fullName>
    </submittedName>
</protein>
<dbReference type="EMBL" id="QSVN01000028">
    <property type="protein sequence ID" value="RGO29444.1"/>
    <property type="molecule type" value="Genomic_DNA"/>
</dbReference>
<gene>
    <name evidence="1" type="ORF">DXB16_14275</name>
</gene>